<dbReference type="EMBL" id="CAKOGL010000016">
    <property type="protein sequence ID" value="CAH2096060.1"/>
    <property type="molecule type" value="Genomic_DNA"/>
</dbReference>
<proteinExistence type="predicted"/>
<dbReference type="GO" id="GO:0003677">
    <property type="term" value="F:DNA binding"/>
    <property type="evidence" value="ECO:0007669"/>
    <property type="project" value="UniProtKB-UniRule"/>
</dbReference>
<evidence type="ECO:0000256" key="2">
    <source>
        <dbReference type="ARBA" id="ARBA00022771"/>
    </source>
</evidence>
<feature type="region of interest" description="Disordered" evidence="6">
    <location>
        <begin position="408"/>
        <end position="428"/>
    </location>
</feature>
<organism evidence="8 9">
    <name type="scientific">Euphydryas editha</name>
    <name type="common">Edith's checkerspot</name>
    <dbReference type="NCBI Taxonomy" id="104508"/>
    <lineage>
        <taxon>Eukaryota</taxon>
        <taxon>Metazoa</taxon>
        <taxon>Ecdysozoa</taxon>
        <taxon>Arthropoda</taxon>
        <taxon>Hexapoda</taxon>
        <taxon>Insecta</taxon>
        <taxon>Pterygota</taxon>
        <taxon>Neoptera</taxon>
        <taxon>Endopterygota</taxon>
        <taxon>Lepidoptera</taxon>
        <taxon>Glossata</taxon>
        <taxon>Ditrysia</taxon>
        <taxon>Papilionoidea</taxon>
        <taxon>Nymphalidae</taxon>
        <taxon>Nymphalinae</taxon>
        <taxon>Euphydryas</taxon>
    </lineage>
</organism>
<dbReference type="AlphaFoldDB" id="A0AAU9UE76"/>
<keyword evidence="4 5" id="KW-0238">DNA-binding</keyword>
<keyword evidence="3" id="KW-0862">Zinc</keyword>
<dbReference type="Proteomes" id="UP001153954">
    <property type="component" value="Unassembled WGS sequence"/>
</dbReference>
<keyword evidence="2 5" id="KW-0863">Zinc-finger</keyword>
<evidence type="ECO:0000256" key="4">
    <source>
        <dbReference type="ARBA" id="ARBA00023125"/>
    </source>
</evidence>
<name>A0AAU9UE76_EUPED</name>
<dbReference type="SUPFAM" id="SSF57716">
    <property type="entry name" value="Glucocorticoid receptor-like (DNA-binding domain)"/>
    <property type="match status" value="1"/>
</dbReference>
<gene>
    <name evidence="8" type="ORF">EEDITHA_LOCUS11444</name>
</gene>
<dbReference type="GO" id="GO:0008270">
    <property type="term" value="F:zinc ion binding"/>
    <property type="evidence" value="ECO:0007669"/>
    <property type="project" value="UniProtKB-KW"/>
</dbReference>
<dbReference type="SMART" id="SM00692">
    <property type="entry name" value="DM3"/>
    <property type="match status" value="1"/>
</dbReference>
<evidence type="ECO:0000313" key="8">
    <source>
        <dbReference type="EMBL" id="CAH2096060.1"/>
    </source>
</evidence>
<feature type="domain" description="THAP-type" evidence="7">
    <location>
        <begin position="1"/>
        <end position="84"/>
    </location>
</feature>
<dbReference type="Pfam" id="PF05485">
    <property type="entry name" value="THAP"/>
    <property type="match status" value="1"/>
</dbReference>
<protein>
    <recommendedName>
        <fullName evidence="7">THAP-type domain-containing protein</fullName>
    </recommendedName>
</protein>
<evidence type="ECO:0000256" key="3">
    <source>
        <dbReference type="ARBA" id="ARBA00022833"/>
    </source>
</evidence>
<evidence type="ECO:0000259" key="7">
    <source>
        <dbReference type="PROSITE" id="PS50950"/>
    </source>
</evidence>
<evidence type="ECO:0000256" key="5">
    <source>
        <dbReference type="PROSITE-ProRule" id="PRU00309"/>
    </source>
</evidence>
<evidence type="ECO:0000313" key="9">
    <source>
        <dbReference type="Proteomes" id="UP001153954"/>
    </source>
</evidence>
<reference evidence="8" key="1">
    <citation type="submission" date="2022-03" db="EMBL/GenBank/DDBJ databases">
        <authorList>
            <person name="Tunstrom K."/>
        </authorList>
    </citation>
    <scope>NUCLEOTIDE SEQUENCE</scope>
</reference>
<keyword evidence="1" id="KW-0479">Metal-binding</keyword>
<dbReference type="PROSITE" id="PS50950">
    <property type="entry name" value="ZF_THAP"/>
    <property type="match status" value="1"/>
</dbReference>
<dbReference type="InterPro" id="IPR006612">
    <property type="entry name" value="THAP_Znf"/>
</dbReference>
<sequence length="554" mass="64206">MGGCRCTYRNCTVKSDGKTHMFHYPVFEKVRCHQWLVNAQRLEFLDLKVSQLKNRVVCQHHFKEECFMNYKKDKLTFDAIPTENGLFCDPKRFVDQSHQKAKFYPNLILLEDIENELTFNDKKANYSLKYGDFLTNGELMDSSSRYNSDNINLSTKNDTEISKQELFKPRFTRLSLPSKDDNKILPQPMLVVPPYTDRSFEIVDDKQYSQEKTTKNVYEPNSFSNKNILSNGNNSTVVQVNNISHQNNNESFVRKEPNVKLMSKKKITLQTPIPVKLEKVSPSITINKPNKSVQGCLNIKKCIKPNTDKTNQSSKINIIEVLDVEYDNIKSKKEMTEVELPDVPRPKTNETNINKATECQPLPKSPQIKNKITSERSAVIEEKRKFNMRMKDILETCLDKLDDTIKTKEKPPAPIKTSTKSLLKRSLPQVSDPQIGTHLAKEQSLRNSQEYTIAYLDARMKSMETALLNKIEQNTQKILELKDTFLNVKKGKKSNEKKYVSAETNTNQDCYKKFLYKEISQYLSPNSNSLIYEELFINKYSVGHTSPQRKKRRK</sequence>
<keyword evidence="9" id="KW-1185">Reference proteome</keyword>
<accession>A0AAU9UE76</accession>
<comment type="caution">
    <text evidence="8">The sequence shown here is derived from an EMBL/GenBank/DDBJ whole genome shotgun (WGS) entry which is preliminary data.</text>
</comment>
<evidence type="ECO:0000256" key="1">
    <source>
        <dbReference type="ARBA" id="ARBA00022723"/>
    </source>
</evidence>
<dbReference type="SMART" id="SM00980">
    <property type="entry name" value="THAP"/>
    <property type="match status" value="1"/>
</dbReference>
<evidence type="ECO:0000256" key="6">
    <source>
        <dbReference type="SAM" id="MobiDB-lite"/>
    </source>
</evidence>